<evidence type="ECO:0000313" key="4">
    <source>
        <dbReference type="Proteomes" id="UP000179266"/>
    </source>
</evidence>
<dbReference type="Pfam" id="PF01075">
    <property type="entry name" value="Glyco_transf_9"/>
    <property type="match status" value="1"/>
</dbReference>
<dbReference type="SUPFAM" id="SSF53756">
    <property type="entry name" value="UDP-Glycosyltransferase/glycogen phosphorylase"/>
    <property type="match status" value="1"/>
</dbReference>
<comment type="caution">
    <text evidence="3">The sequence shown here is derived from an EMBL/GenBank/DDBJ whole genome shotgun (WGS) entry which is preliminary data.</text>
</comment>
<keyword evidence="2" id="KW-0808">Transferase</keyword>
<gene>
    <name evidence="3" type="ORF">A2161_13010</name>
</gene>
<evidence type="ECO:0008006" key="5">
    <source>
        <dbReference type="Google" id="ProtNLM"/>
    </source>
</evidence>
<dbReference type="InterPro" id="IPR051199">
    <property type="entry name" value="LPS_LOS_Heptosyltrfase"/>
</dbReference>
<dbReference type="PANTHER" id="PTHR30160">
    <property type="entry name" value="TETRAACYLDISACCHARIDE 4'-KINASE-RELATED"/>
    <property type="match status" value="1"/>
</dbReference>
<keyword evidence="1" id="KW-0328">Glycosyltransferase</keyword>
<accession>A0A1F7RK29</accession>
<proteinExistence type="predicted"/>
<sequence>MENNTIETMDTVHSSPKFAIVKLSSVGDIIHAIPVACTLKKKYKDCHITWISEKLGSQILIENPAIDRVIVVDTKTWRKWLLKPGNYWQLVKDLFNTITDLRDQKFDAVVDLQGLLKSGVISWMLKSDERWGFPSYRCREGINARFSNRYISDSLLHDHIVEQNLAFTFLMGCKSPVTKIDFNVSDNDKLFIDEFLDSLPSNKKKIIVNPGTGWKTKTWAPENYRKLCEILFKKHEFIFILTWGPDEKPLVESIHKGLEIETVITPSTNLTQLAYLLTKSRFVIGGDTGPIHIAAAQDVPVIAVMGPSDPDRNGPYDTAGETIYNPLNCSGCYRRECENPQCINSITVEQVIDAVEKLENCLRSK</sequence>
<dbReference type="PANTHER" id="PTHR30160:SF1">
    <property type="entry name" value="LIPOPOLYSACCHARIDE 1,2-N-ACETYLGLUCOSAMINETRANSFERASE-RELATED"/>
    <property type="match status" value="1"/>
</dbReference>
<dbReference type="CDD" id="cd03789">
    <property type="entry name" value="GT9_LPS_heptosyltransferase"/>
    <property type="match status" value="1"/>
</dbReference>
<protein>
    <recommendedName>
        <fullName evidence="5">Lipopolysaccharide heptosyltransferase I</fullName>
    </recommendedName>
</protein>
<dbReference type="GO" id="GO:0009244">
    <property type="term" value="P:lipopolysaccharide core region biosynthetic process"/>
    <property type="evidence" value="ECO:0007669"/>
    <property type="project" value="TreeGrafter"/>
</dbReference>
<reference evidence="3 4" key="1">
    <citation type="journal article" date="2016" name="Nat. Commun.">
        <title>Thousands of microbial genomes shed light on interconnected biogeochemical processes in an aquifer system.</title>
        <authorList>
            <person name="Anantharaman K."/>
            <person name="Brown C.T."/>
            <person name="Hug L.A."/>
            <person name="Sharon I."/>
            <person name="Castelle C.J."/>
            <person name="Probst A.J."/>
            <person name="Thomas B.C."/>
            <person name="Singh A."/>
            <person name="Wilkins M.J."/>
            <person name="Karaoz U."/>
            <person name="Brodie E.L."/>
            <person name="Williams K.H."/>
            <person name="Hubbard S.S."/>
            <person name="Banfield J.F."/>
        </authorList>
    </citation>
    <scope>NUCLEOTIDE SEQUENCE [LARGE SCALE GENOMIC DNA]</scope>
</reference>
<dbReference type="Proteomes" id="UP000179266">
    <property type="component" value="Unassembled WGS sequence"/>
</dbReference>
<evidence type="ECO:0000256" key="2">
    <source>
        <dbReference type="ARBA" id="ARBA00022679"/>
    </source>
</evidence>
<dbReference type="InterPro" id="IPR002201">
    <property type="entry name" value="Glyco_trans_9"/>
</dbReference>
<evidence type="ECO:0000256" key="1">
    <source>
        <dbReference type="ARBA" id="ARBA00022676"/>
    </source>
</evidence>
<evidence type="ECO:0000313" key="3">
    <source>
        <dbReference type="EMBL" id="OGL41680.1"/>
    </source>
</evidence>
<dbReference type="AlphaFoldDB" id="A0A1F7RK29"/>
<dbReference type="Gene3D" id="3.40.50.2000">
    <property type="entry name" value="Glycogen Phosphorylase B"/>
    <property type="match status" value="2"/>
</dbReference>
<dbReference type="EMBL" id="MGDD01000342">
    <property type="protein sequence ID" value="OGL41680.1"/>
    <property type="molecule type" value="Genomic_DNA"/>
</dbReference>
<name>A0A1F7RK29_9BACT</name>
<dbReference type="GO" id="GO:0005829">
    <property type="term" value="C:cytosol"/>
    <property type="evidence" value="ECO:0007669"/>
    <property type="project" value="TreeGrafter"/>
</dbReference>
<organism evidence="3 4">
    <name type="scientific">Candidatus Schekmanbacteria bacterium RBG_13_48_7</name>
    <dbReference type="NCBI Taxonomy" id="1817878"/>
    <lineage>
        <taxon>Bacteria</taxon>
        <taxon>Candidatus Schekmaniibacteriota</taxon>
    </lineage>
</organism>
<dbReference type="GO" id="GO:0008713">
    <property type="term" value="F:ADP-heptose-lipopolysaccharide heptosyltransferase activity"/>
    <property type="evidence" value="ECO:0007669"/>
    <property type="project" value="TreeGrafter"/>
</dbReference>